<evidence type="ECO:0000256" key="3">
    <source>
        <dbReference type="ARBA" id="ARBA00022553"/>
    </source>
</evidence>
<evidence type="ECO:0000256" key="4">
    <source>
        <dbReference type="ARBA" id="ARBA00022679"/>
    </source>
</evidence>
<comment type="catalytic activity">
    <reaction evidence="1">
        <text>ATP + protein L-histidine = ADP + protein N-phospho-L-histidine.</text>
        <dbReference type="EC" id="2.7.13.3"/>
    </reaction>
</comment>
<keyword evidence="5" id="KW-0547">Nucleotide-binding</keyword>
<dbReference type="Gene3D" id="1.20.5.1930">
    <property type="match status" value="1"/>
</dbReference>
<keyword evidence="9" id="KW-0472">Membrane</keyword>
<feature type="transmembrane region" description="Helical" evidence="9">
    <location>
        <begin position="140"/>
        <end position="165"/>
    </location>
</feature>
<sequence>MIGLGSLVVSRVTVRGVVATGVRSVTGLALGTVSAMVELAFLLLAAPVLAVGPIPRSLSAAALRLARLERCRVAVLLGGDATGEFSAGRAVRYLASRWPVGLLGGGALTVLGFGVATTAETLLGWLRGEQPDGIAPSWPIVAYLCTVGVLALFLDLAGLAAVAALERRLVRRFLGPSEREVMRRRIDQLSASRAGIVEAVDAERRRIERDLHDGLQQRLVAMAMLLGRARRSNSEELYAQAHEESQRALEELRQVAWRVYPANLDELGLEEALATVAERSTVPVRIRCDLAERPAPRIETAAYFTVREAVTNAAKHAGASRIDVDIAVVPDEPVPVLSVRIADNGAGGADPSGSGLAGLARRIAAFDGRFTVLSPPGGPTLVEAELPCA</sequence>
<keyword evidence="9" id="KW-0812">Transmembrane</keyword>
<evidence type="ECO:0000256" key="9">
    <source>
        <dbReference type="SAM" id="Phobius"/>
    </source>
</evidence>
<organism evidence="11 12">
    <name type="scientific">Nocardia terpenica</name>
    <dbReference type="NCBI Taxonomy" id="455432"/>
    <lineage>
        <taxon>Bacteria</taxon>
        <taxon>Bacillati</taxon>
        <taxon>Actinomycetota</taxon>
        <taxon>Actinomycetes</taxon>
        <taxon>Mycobacteriales</taxon>
        <taxon>Nocardiaceae</taxon>
        <taxon>Nocardia</taxon>
    </lineage>
</organism>
<accession>A0A6G9YXU1</accession>
<dbReference type="GO" id="GO:0046983">
    <property type="term" value="F:protein dimerization activity"/>
    <property type="evidence" value="ECO:0007669"/>
    <property type="project" value="InterPro"/>
</dbReference>
<dbReference type="AlphaFoldDB" id="A0A6G9YXU1"/>
<keyword evidence="9" id="KW-1133">Transmembrane helix</keyword>
<evidence type="ECO:0000259" key="10">
    <source>
        <dbReference type="Pfam" id="PF07730"/>
    </source>
</evidence>
<keyword evidence="4" id="KW-0808">Transferase</keyword>
<dbReference type="Gene3D" id="3.30.565.10">
    <property type="entry name" value="Histidine kinase-like ATPase, C-terminal domain"/>
    <property type="match status" value="1"/>
</dbReference>
<dbReference type="InterPro" id="IPR036890">
    <property type="entry name" value="HATPase_C_sf"/>
</dbReference>
<evidence type="ECO:0000313" key="12">
    <source>
        <dbReference type="Proteomes" id="UP000500953"/>
    </source>
</evidence>
<evidence type="ECO:0000256" key="6">
    <source>
        <dbReference type="ARBA" id="ARBA00022777"/>
    </source>
</evidence>
<keyword evidence="8" id="KW-0902">Two-component regulatory system</keyword>
<evidence type="ECO:0000256" key="2">
    <source>
        <dbReference type="ARBA" id="ARBA00012438"/>
    </source>
</evidence>
<evidence type="ECO:0000256" key="1">
    <source>
        <dbReference type="ARBA" id="ARBA00000085"/>
    </source>
</evidence>
<evidence type="ECO:0000256" key="8">
    <source>
        <dbReference type="ARBA" id="ARBA00023012"/>
    </source>
</evidence>
<dbReference type="Pfam" id="PF07730">
    <property type="entry name" value="HisKA_3"/>
    <property type="match status" value="1"/>
</dbReference>
<dbReference type="PANTHER" id="PTHR24421">
    <property type="entry name" value="NITRATE/NITRITE SENSOR PROTEIN NARX-RELATED"/>
    <property type="match status" value="1"/>
</dbReference>
<proteinExistence type="predicted"/>
<evidence type="ECO:0000256" key="7">
    <source>
        <dbReference type="ARBA" id="ARBA00022840"/>
    </source>
</evidence>
<dbReference type="GO" id="GO:0005524">
    <property type="term" value="F:ATP binding"/>
    <property type="evidence" value="ECO:0007669"/>
    <property type="project" value="UniProtKB-KW"/>
</dbReference>
<keyword evidence="6 11" id="KW-0418">Kinase</keyword>
<protein>
    <recommendedName>
        <fullName evidence="2">histidine kinase</fullName>
        <ecNumber evidence="2">2.7.13.3</ecNumber>
    </recommendedName>
</protein>
<keyword evidence="3" id="KW-0597">Phosphoprotein</keyword>
<dbReference type="Proteomes" id="UP000500953">
    <property type="component" value="Chromosome"/>
</dbReference>
<feature type="domain" description="Signal transduction histidine kinase subgroup 3 dimerisation and phosphoacceptor" evidence="10">
    <location>
        <begin position="203"/>
        <end position="263"/>
    </location>
</feature>
<evidence type="ECO:0000256" key="5">
    <source>
        <dbReference type="ARBA" id="ARBA00022741"/>
    </source>
</evidence>
<reference evidence="11 12" key="1">
    <citation type="journal article" date="2019" name="ACS Chem. Biol.">
        <title>Identification and Mobilization of a Cryptic Antibiotic Biosynthesis Gene Locus from a Human-Pathogenic Nocardia Isolate.</title>
        <authorList>
            <person name="Herisse M."/>
            <person name="Ishida K."/>
            <person name="Porter J.L."/>
            <person name="Howden B."/>
            <person name="Hertweck C."/>
            <person name="Stinear T.P."/>
            <person name="Pidot S.J."/>
        </authorList>
    </citation>
    <scope>NUCLEOTIDE SEQUENCE [LARGE SCALE GENOMIC DNA]</scope>
    <source>
        <strain evidence="11 12">AUSMDU00012715</strain>
    </source>
</reference>
<dbReference type="CDD" id="cd16917">
    <property type="entry name" value="HATPase_UhpB-NarQ-NarX-like"/>
    <property type="match status" value="1"/>
</dbReference>
<dbReference type="GO" id="GO:0016020">
    <property type="term" value="C:membrane"/>
    <property type="evidence" value="ECO:0007669"/>
    <property type="project" value="InterPro"/>
</dbReference>
<dbReference type="InterPro" id="IPR050482">
    <property type="entry name" value="Sensor_HK_TwoCompSys"/>
</dbReference>
<keyword evidence="7" id="KW-0067">ATP-binding</keyword>
<dbReference type="InterPro" id="IPR011712">
    <property type="entry name" value="Sig_transdc_His_kin_sub3_dim/P"/>
</dbReference>
<dbReference type="EC" id="2.7.13.3" evidence="2"/>
<dbReference type="EMBL" id="CP046173">
    <property type="protein sequence ID" value="QIS18012.1"/>
    <property type="molecule type" value="Genomic_DNA"/>
</dbReference>
<evidence type="ECO:0000313" key="11">
    <source>
        <dbReference type="EMBL" id="QIS18012.1"/>
    </source>
</evidence>
<feature type="transmembrane region" description="Helical" evidence="9">
    <location>
        <begin position="29"/>
        <end position="51"/>
    </location>
</feature>
<dbReference type="SUPFAM" id="SSF55874">
    <property type="entry name" value="ATPase domain of HSP90 chaperone/DNA topoisomerase II/histidine kinase"/>
    <property type="match status" value="1"/>
</dbReference>
<feature type="transmembrane region" description="Helical" evidence="9">
    <location>
        <begin position="98"/>
        <end position="120"/>
    </location>
</feature>
<dbReference type="PANTHER" id="PTHR24421:SF10">
    <property type="entry name" value="NITRATE_NITRITE SENSOR PROTEIN NARQ"/>
    <property type="match status" value="1"/>
</dbReference>
<gene>
    <name evidence="11" type="ORF">F6W96_06560</name>
</gene>
<dbReference type="GO" id="GO:0000155">
    <property type="term" value="F:phosphorelay sensor kinase activity"/>
    <property type="evidence" value="ECO:0007669"/>
    <property type="project" value="InterPro"/>
</dbReference>
<name>A0A6G9YXU1_9NOCA</name>